<accession>A0ABQ8V887</accession>
<evidence type="ECO:0000313" key="1">
    <source>
        <dbReference type="EMBL" id="KAJ4474790.1"/>
    </source>
</evidence>
<comment type="caution">
    <text evidence="1">The sequence shown here is derived from an EMBL/GenBank/DDBJ whole genome shotgun (WGS) entry which is preliminary data.</text>
</comment>
<keyword evidence="2" id="KW-1185">Reference proteome</keyword>
<dbReference type="Proteomes" id="UP001150217">
    <property type="component" value="Unassembled WGS sequence"/>
</dbReference>
<proteinExistence type="predicted"/>
<evidence type="ECO:0000313" key="2">
    <source>
        <dbReference type="Proteomes" id="UP001150217"/>
    </source>
</evidence>
<dbReference type="EMBL" id="JANVFT010000076">
    <property type="protein sequence ID" value="KAJ4474790.1"/>
    <property type="molecule type" value="Genomic_DNA"/>
</dbReference>
<organism evidence="1 2">
    <name type="scientific">Lentinula lateritia</name>
    <dbReference type="NCBI Taxonomy" id="40482"/>
    <lineage>
        <taxon>Eukaryota</taxon>
        <taxon>Fungi</taxon>
        <taxon>Dikarya</taxon>
        <taxon>Basidiomycota</taxon>
        <taxon>Agaricomycotina</taxon>
        <taxon>Agaricomycetes</taxon>
        <taxon>Agaricomycetidae</taxon>
        <taxon>Agaricales</taxon>
        <taxon>Marasmiineae</taxon>
        <taxon>Omphalotaceae</taxon>
        <taxon>Lentinula</taxon>
    </lineage>
</organism>
<name>A0ABQ8V887_9AGAR</name>
<protein>
    <submittedName>
        <fullName evidence="1">Uncharacterized protein</fullName>
    </submittedName>
</protein>
<gene>
    <name evidence="1" type="ORF">C8R41DRAFT_870039</name>
</gene>
<reference evidence="1" key="1">
    <citation type="submission" date="2022-08" db="EMBL/GenBank/DDBJ databases">
        <title>A Global Phylogenomic Analysis of the Shiitake Genus Lentinula.</title>
        <authorList>
            <consortium name="DOE Joint Genome Institute"/>
            <person name="Sierra-Patev S."/>
            <person name="Min B."/>
            <person name="Naranjo-Ortiz M."/>
            <person name="Looney B."/>
            <person name="Konkel Z."/>
            <person name="Slot J.C."/>
            <person name="Sakamoto Y."/>
            <person name="Steenwyk J.L."/>
            <person name="Rokas A."/>
            <person name="Carro J."/>
            <person name="Camarero S."/>
            <person name="Ferreira P."/>
            <person name="Molpeceres G."/>
            <person name="Ruiz-Duenas F.J."/>
            <person name="Serrano A."/>
            <person name="Henrissat B."/>
            <person name="Drula E."/>
            <person name="Hughes K.W."/>
            <person name="Mata J.L."/>
            <person name="Ishikawa N.K."/>
            <person name="Vargas-Isla R."/>
            <person name="Ushijima S."/>
            <person name="Smith C.A."/>
            <person name="Ahrendt S."/>
            <person name="Andreopoulos W."/>
            <person name="He G."/>
            <person name="Labutti K."/>
            <person name="Lipzen A."/>
            <person name="Ng V."/>
            <person name="Riley R."/>
            <person name="Sandor L."/>
            <person name="Barry K."/>
            <person name="Martinez A.T."/>
            <person name="Xiao Y."/>
            <person name="Gibbons J.G."/>
            <person name="Terashima K."/>
            <person name="Grigoriev I.V."/>
            <person name="Hibbett D.S."/>
        </authorList>
    </citation>
    <scope>NUCLEOTIDE SEQUENCE</scope>
    <source>
        <strain evidence="1">RHP3577 ss4</strain>
    </source>
</reference>
<sequence>MFRTPISVKEFEETERALSLFRFSPGGQVEFKDFSDACGTKATTVFIENSLRTKDRSILWSARLYPDKAVAGLSLSQLLLQIVVELGSAEHDGMAIILKDCPSHQAKPPKRYLLSAQEMVQEATIRSLYNGVKLKKWPSQYLCRLLPIPFHLQR</sequence>